<evidence type="ECO:0000256" key="6">
    <source>
        <dbReference type="ARBA" id="ARBA00022989"/>
    </source>
</evidence>
<dbReference type="PANTHER" id="PTHR45618">
    <property type="entry name" value="MITOCHONDRIAL DICARBOXYLATE CARRIER-RELATED"/>
    <property type="match status" value="1"/>
</dbReference>
<evidence type="ECO:0000256" key="8">
    <source>
        <dbReference type="PROSITE-ProRule" id="PRU00282"/>
    </source>
</evidence>
<evidence type="ECO:0000313" key="12">
    <source>
        <dbReference type="EMBL" id="CAK0859580.1"/>
    </source>
</evidence>
<gene>
    <name evidence="12" type="ORF">PCOR1329_LOCUS48898</name>
</gene>
<dbReference type="Gene3D" id="1.50.40.10">
    <property type="entry name" value="Mitochondrial carrier domain"/>
    <property type="match status" value="1"/>
</dbReference>
<feature type="region of interest" description="Disordered" evidence="10">
    <location>
        <begin position="628"/>
        <end position="690"/>
    </location>
</feature>
<evidence type="ECO:0000256" key="5">
    <source>
        <dbReference type="ARBA" id="ARBA00022737"/>
    </source>
</evidence>
<comment type="caution">
    <text evidence="12">The sequence shown here is derived from an EMBL/GenBank/DDBJ whole genome shotgun (WGS) entry which is preliminary data.</text>
</comment>
<dbReference type="InterPro" id="IPR018108">
    <property type="entry name" value="MCP_transmembrane"/>
</dbReference>
<evidence type="ECO:0000256" key="10">
    <source>
        <dbReference type="SAM" id="MobiDB-lite"/>
    </source>
</evidence>
<comment type="subcellular location">
    <subcellularLocation>
        <location evidence="1">Membrane</location>
        <topology evidence="1">Multi-pass membrane protein</topology>
    </subcellularLocation>
</comment>
<reference evidence="12" key="1">
    <citation type="submission" date="2023-10" db="EMBL/GenBank/DDBJ databases">
        <authorList>
            <person name="Chen Y."/>
            <person name="Shah S."/>
            <person name="Dougan E. K."/>
            <person name="Thang M."/>
            <person name="Chan C."/>
        </authorList>
    </citation>
    <scope>NUCLEOTIDE SEQUENCE [LARGE SCALE GENOMIC DNA]</scope>
</reference>
<evidence type="ECO:0000256" key="7">
    <source>
        <dbReference type="ARBA" id="ARBA00023136"/>
    </source>
</evidence>
<feature type="repeat" description="Solcar" evidence="8">
    <location>
        <begin position="21"/>
        <end position="106"/>
    </location>
</feature>
<evidence type="ECO:0000256" key="11">
    <source>
        <dbReference type="SAM" id="Phobius"/>
    </source>
</evidence>
<evidence type="ECO:0000256" key="1">
    <source>
        <dbReference type="ARBA" id="ARBA00004141"/>
    </source>
</evidence>
<feature type="transmembrane region" description="Helical" evidence="11">
    <location>
        <begin position="389"/>
        <end position="410"/>
    </location>
</feature>
<feature type="transmembrane region" description="Helical" evidence="11">
    <location>
        <begin position="328"/>
        <end position="353"/>
    </location>
</feature>
<keyword evidence="13" id="KW-1185">Reference proteome</keyword>
<protein>
    <submittedName>
        <fullName evidence="12">Uncharacterized protein</fullName>
    </submittedName>
</protein>
<accession>A0ABN9UIS0</accession>
<evidence type="ECO:0000256" key="2">
    <source>
        <dbReference type="ARBA" id="ARBA00006375"/>
    </source>
</evidence>
<dbReference type="InterPro" id="IPR050391">
    <property type="entry name" value="Mito_Metabolite_Transporter"/>
</dbReference>
<keyword evidence="4 8" id="KW-0812">Transmembrane</keyword>
<evidence type="ECO:0000256" key="4">
    <source>
        <dbReference type="ARBA" id="ARBA00022692"/>
    </source>
</evidence>
<keyword evidence="5" id="KW-0677">Repeat</keyword>
<evidence type="ECO:0000256" key="9">
    <source>
        <dbReference type="SAM" id="Coils"/>
    </source>
</evidence>
<keyword evidence="9" id="KW-0175">Coiled coil</keyword>
<organism evidence="12 13">
    <name type="scientific">Prorocentrum cordatum</name>
    <dbReference type="NCBI Taxonomy" id="2364126"/>
    <lineage>
        <taxon>Eukaryota</taxon>
        <taxon>Sar</taxon>
        <taxon>Alveolata</taxon>
        <taxon>Dinophyceae</taxon>
        <taxon>Prorocentrales</taxon>
        <taxon>Prorocentraceae</taxon>
        <taxon>Prorocentrum</taxon>
    </lineage>
</organism>
<dbReference type="SUPFAM" id="SSF103506">
    <property type="entry name" value="Mitochondrial carrier"/>
    <property type="match status" value="1"/>
</dbReference>
<sequence>MAAASGAAPKGADAPVVAIAKKFCLTGAASMCAESATFPIDITKTRLQLQGEAGFAGSRLGFSSMFTTILRNEGMAGLYTGMAPAVARHIPYTGFRAIGYEYIRTLFCGEDTSKASFFAKAASGMTAGGVGQAIAVPLDLIKVRMMGDGRLVAAGKLDKPRYSGLVHALKTIYRAEGLRGMYTGCAPAIQRAALVNLGELTTYDTAKGYFVGILGDTLPCHICSAVCSGFFASLCSTPADVAKSRIMNQAKAADGSVMYRGTLDCWVKTVKAEGPLALYKGFLPGWLRLGPWQLVFWVTYEQLRIVCGIGGFKSVPASTCVCPTPSPLTVAGGALLVALLIVGAYLLGALWGLPTREVRVGHSPGPQVAVTDDATALRQQVMLDWGEPLAALLVVLCFTCYLRGTFFTSIDATAEPKAARVRFMEKRGRGCRRQKPRDKGGQHKLVFKTLEQTTAGPRITEHHRDITELANTLDQRLAALLREHEKDFFLAYKTHMYTVQKEIKTLKHKAEQEEAKTRGDTKIKALEGELDWFMTEALRLDELCKGYKKEVDKWKAKSDALDNDRRFLEDQIKGAKRQNKILRAAAERARSSAYSALMTTKARTEGGYPGGAGNTLALAPAELAPEAGELRQRPASADGVEEGFRPAAGSGARRALEARARTPDGRQGLSPAGGQPLRALASSASEPDALLPRQNEVLTAARGGGLGNEAEERYVQAIQHLKNSIAREQQTARMLQARRATQYSQKSELEELFLKCIDESRKQRGRRPHAALRKDKSSREKALESLLSSDEILVSLYERLFPHRSGIARSLGNTGGEDARMGASQFLVEDQAA</sequence>
<dbReference type="Proteomes" id="UP001189429">
    <property type="component" value="Unassembled WGS sequence"/>
</dbReference>
<dbReference type="Pfam" id="PF00153">
    <property type="entry name" value="Mito_carr"/>
    <property type="match status" value="3"/>
</dbReference>
<dbReference type="PROSITE" id="PS50920">
    <property type="entry name" value="SOLCAR"/>
    <property type="match status" value="3"/>
</dbReference>
<evidence type="ECO:0000313" key="13">
    <source>
        <dbReference type="Proteomes" id="UP001189429"/>
    </source>
</evidence>
<feature type="repeat" description="Solcar" evidence="8">
    <location>
        <begin position="216"/>
        <end position="306"/>
    </location>
</feature>
<feature type="coiled-coil region" evidence="9">
    <location>
        <begin position="551"/>
        <end position="592"/>
    </location>
</feature>
<dbReference type="InterPro" id="IPR023395">
    <property type="entry name" value="MCP_dom_sf"/>
</dbReference>
<feature type="compositionally biased region" description="Basic and acidic residues" evidence="10">
    <location>
        <begin position="654"/>
        <end position="664"/>
    </location>
</feature>
<keyword evidence="7 8" id="KW-0472">Membrane</keyword>
<proteinExistence type="inferred from homology"/>
<keyword evidence="6 11" id="KW-1133">Transmembrane helix</keyword>
<dbReference type="EMBL" id="CAUYUJ010015915">
    <property type="protein sequence ID" value="CAK0859580.1"/>
    <property type="molecule type" value="Genomic_DNA"/>
</dbReference>
<comment type="similarity">
    <text evidence="2">Belongs to the mitochondrial carrier (TC 2.A.29) family.</text>
</comment>
<name>A0ABN9UIS0_9DINO</name>
<keyword evidence="3" id="KW-0813">Transport</keyword>
<feature type="repeat" description="Solcar" evidence="8">
    <location>
        <begin position="115"/>
        <end position="209"/>
    </location>
</feature>
<evidence type="ECO:0000256" key="3">
    <source>
        <dbReference type="ARBA" id="ARBA00022448"/>
    </source>
</evidence>